<sequence>MNQKTYVPDVVVRALIAWLLVGVATTLLPNSARAEIDCNLSNFDQTDPIKLFGSKKSSDGEFSYASDLDVVNGTLVARNYVKNESAAVGLSFRWEGTTLRHHPAKPLPPGEVACNEFPARNSTMQVDDRSPIYYGPNDAEQPASVYVWSNGSGVAEESSSSILKSSFINSEGKREAFEVSVSYAVSENIVKSIDIATSENVVAALSAEKNFWSSSTIQDFLTNAASSGVEAGVSDAIKFADLSVEDSVGFYAAGSSMLFYLSGRAGGFGTGARSYGSLNVRVAVFDLQRQPITAGTVALPFTNAD</sequence>
<dbReference type="AlphaFoldDB" id="A0A6G4WJN8"/>
<keyword evidence="2" id="KW-1185">Reference proteome</keyword>
<gene>
    <name evidence="1" type="ORF">G6N73_24730</name>
</gene>
<evidence type="ECO:0000313" key="1">
    <source>
        <dbReference type="EMBL" id="NGO54297.1"/>
    </source>
</evidence>
<dbReference type="RefSeq" id="WP_165032481.1">
    <property type="nucleotide sequence ID" value="NZ_JAAKZF010000048.1"/>
</dbReference>
<reference evidence="1 2" key="1">
    <citation type="submission" date="2020-02" db="EMBL/GenBank/DDBJ databases">
        <title>Genome sequence of strain CCNWXJ40-4.</title>
        <authorList>
            <person name="Gao J."/>
            <person name="Sun J."/>
        </authorList>
    </citation>
    <scope>NUCLEOTIDE SEQUENCE [LARGE SCALE GENOMIC DNA]</scope>
    <source>
        <strain evidence="1 2">CCNWXJ 40-4</strain>
    </source>
</reference>
<evidence type="ECO:0000313" key="2">
    <source>
        <dbReference type="Proteomes" id="UP001642900"/>
    </source>
</evidence>
<comment type="caution">
    <text evidence="1">The sequence shown here is derived from an EMBL/GenBank/DDBJ whole genome shotgun (WGS) entry which is preliminary data.</text>
</comment>
<protein>
    <submittedName>
        <fullName evidence="1">Uncharacterized protein</fullName>
    </submittedName>
</protein>
<accession>A0A6G4WJN8</accession>
<organism evidence="1 2">
    <name type="scientific">Allomesorhizobium camelthorni</name>
    <dbReference type="NCBI Taxonomy" id="475069"/>
    <lineage>
        <taxon>Bacteria</taxon>
        <taxon>Pseudomonadati</taxon>
        <taxon>Pseudomonadota</taxon>
        <taxon>Alphaproteobacteria</taxon>
        <taxon>Hyphomicrobiales</taxon>
        <taxon>Phyllobacteriaceae</taxon>
        <taxon>Allomesorhizobium</taxon>
    </lineage>
</organism>
<dbReference type="Proteomes" id="UP001642900">
    <property type="component" value="Unassembled WGS sequence"/>
</dbReference>
<proteinExistence type="predicted"/>
<name>A0A6G4WJN8_9HYPH</name>
<dbReference type="EMBL" id="JAAKZF010000048">
    <property type="protein sequence ID" value="NGO54297.1"/>
    <property type="molecule type" value="Genomic_DNA"/>
</dbReference>